<name>A0ABV4CHQ3_9PSEU</name>
<dbReference type="InterPro" id="IPR037883">
    <property type="entry name" value="Knr4/Smi1-like_sf"/>
</dbReference>
<dbReference type="PROSITE" id="PS51819">
    <property type="entry name" value="VOC"/>
    <property type="match status" value="1"/>
</dbReference>
<dbReference type="Gene3D" id="3.10.180.10">
    <property type="entry name" value="2,3-Dihydroxybiphenyl 1,2-Dioxygenase, domain 1"/>
    <property type="match status" value="1"/>
</dbReference>
<sequence length="336" mass="36677">MSANHPVAVPEWQQFLRDYSDEYLRTATNEDLSHVDARQRENRWMGYEAATEEAVLATEERLGVRLPPSYRNFLLVSNGWRDVDPEIGELLGADEVQWFAERDADLLEAWADADLDEIIEVVKPCLVVSDHSGCAVHWLLDPTKPGPDGEAIAYEWATGDGSDPEPFPSFGALVARGRTANAHRAATGATVKSGPEEPAAPADARANGITSAARIDRLDDLVLDVADRDATIDFYTRVLDVDVVAHEGRTALAFGDTRIDLRVVGQDAERSGPVPGTAELGFVVEEPVLLLIDKLQDRGVRIEAGPVSRTGARGTLHSLHLRDPDGNLIKLGNYLD</sequence>
<dbReference type="InterPro" id="IPR037523">
    <property type="entry name" value="VOC_core"/>
</dbReference>
<organism evidence="2 3">
    <name type="scientific">Saccharopolyspora cebuensis</name>
    <dbReference type="NCBI Taxonomy" id="418759"/>
    <lineage>
        <taxon>Bacteria</taxon>
        <taxon>Bacillati</taxon>
        <taxon>Actinomycetota</taxon>
        <taxon>Actinomycetes</taxon>
        <taxon>Pseudonocardiales</taxon>
        <taxon>Pseudonocardiaceae</taxon>
        <taxon>Saccharopolyspora</taxon>
    </lineage>
</organism>
<dbReference type="InterPro" id="IPR029068">
    <property type="entry name" value="Glyas_Bleomycin-R_OHBP_Dase"/>
</dbReference>
<dbReference type="SUPFAM" id="SSF160631">
    <property type="entry name" value="SMI1/KNR4-like"/>
    <property type="match status" value="1"/>
</dbReference>
<dbReference type="InterPro" id="IPR018958">
    <property type="entry name" value="Knr4/Smi1-like_dom"/>
</dbReference>
<comment type="caution">
    <text evidence="2">The sequence shown here is derived from an EMBL/GenBank/DDBJ whole genome shotgun (WGS) entry which is preliminary data.</text>
</comment>
<dbReference type="Proteomes" id="UP001564626">
    <property type="component" value="Unassembled WGS sequence"/>
</dbReference>
<dbReference type="InterPro" id="IPR004360">
    <property type="entry name" value="Glyas_Fos-R_dOase_dom"/>
</dbReference>
<dbReference type="Gene3D" id="3.40.1580.10">
    <property type="entry name" value="SMI1/KNR4-like"/>
    <property type="match status" value="1"/>
</dbReference>
<gene>
    <name evidence="2" type="ORF">AB8O55_08995</name>
</gene>
<evidence type="ECO:0000313" key="2">
    <source>
        <dbReference type="EMBL" id="MEY8039532.1"/>
    </source>
</evidence>
<dbReference type="EMBL" id="JBGEHV010000012">
    <property type="protein sequence ID" value="MEY8039532.1"/>
    <property type="molecule type" value="Genomic_DNA"/>
</dbReference>
<feature type="domain" description="VOC" evidence="1">
    <location>
        <begin position="217"/>
        <end position="334"/>
    </location>
</feature>
<accession>A0ABV4CHQ3</accession>
<proteinExistence type="predicted"/>
<dbReference type="SUPFAM" id="SSF54593">
    <property type="entry name" value="Glyoxalase/Bleomycin resistance protein/Dihydroxybiphenyl dioxygenase"/>
    <property type="match status" value="1"/>
</dbReference>
<keyword evidence="3" id="KW-1185">Reference proteome</keyword>
<dbReference type="SMART" id="SM00860">
    <property type="entry name" value="SMI1_KNR4"/>
    <property type="match status" value="1"/>
</dbReference>
<evidence type="ECO:0000259" key="1">
    <source>
        <dbReference type="PROSITE" id="PS51819"/>
    </source>
</evidence>
<dbReference type="RefSeq" id="WP_345359633.1">
    <property type="nucleotide sequence ID" value="NZ_BAABII010000004.1"/>
</dbReference>
<protein>
    <submittedName>
        <fullName evidence="2">SMI1/KNR4 family protein</fullName>
    </submittedName>
</protein>
<dbReference type="Pfam" id="PF09346">
    <property type="entry name" value="SMI1_KNR4"/>
    <property type="match status" value="1"/>
</dbReference>
<reference evidence="2 3" key="1">
    <citation type="submission" date="2024-08" db="EMBL/GenBank/DDBJ databases">
        <title>Genome mining of Saccharopolyspora cebuensis PGLac3 from Nigerian medicinal plant.</title>
        <authorList>
            <person name="Ezeobiora C.E."/>
            <person name="Igbokwe N.H."/>
            <person name="Amin D.H."/>
            <person name="Mendie U.E."/>
        </authorList>
    </citation>
    <scope>NUCLEOTIDE SEQUENCE [LARGE SCALE GENOMIC DNA]</scope>
    <source>
        <strain evidence="2 3">PGLac3</strain>
    </source>
</reference>
<evidence type="ECO:0000313" key="3">
    <source>
        <dbReference type="Proteomes" id="UP001564626"/>
    </source>
</evidence>
<dbReference type="Pfam" id="PF00903">
    <property type="entry name" value="Glyoxalase"/>
    <property type="match status" value="1"/>
</dbReference>